<comment type="caution">
    <text evidence="11">The sequence shown here is derived from an EMBL/GenBank/DDBJ whole genome shotgun (WGS) entry which is preliminary data.</text>
</comment>
<dbReference type="EMBL" id="JAJUWU010000011">
    <property type="protein sequence ID" value="MCE7028853.1"/>
    <property type="molecule type" value="Genomic_DNA"/>
</dbReference>
<dbReference type="PANTHER" id="PTHR43808:SF31">
    <property type="entry name" value="N-ACETYL-L-CITRULLINE DEACETYLASE"/>
    <property type="match status" value="1"/>
</dbReference>
<dbReference type="InterPro" id="IPR036264">
    <property type="entry name" value="Bact_exopeptidase_dim_dom"/>
</dbReference>
<dbReference type="Gene3D" id="3.40.630.10">
    <property type="entry name" value="Zn peptidases"/>
    <property type="match status" value="1"/>
</dbReference>
<dbReference type="InterPro" id="IPR001261">
    <property type="entry name" value="ArgE/DapE_CS"/>
</dbReference>
<accession>A0A9X1P1L9</accession>
<dbReference type="SUPFAM" id="SSF55031">
    <property type="entry name" value="Bacterial exopeptidase dimerisation domain"/>
    <property type="match status" value="1"/>
</dbReference>
<dbReference type="InterPro" id="IPR050072">
    <property type="entry name" value="Peptidase_M20A"/>
</dbReference>
<dbReference type="PANTHER" id="PTHR43808">
    <property type="entry name" value="ACETYLORNITHINE DEACETYLASE"/>
    <property type="match status" value="1"/>
</dbReference>
<comment type="cofactor">
    <cofactor evidence="1">
        <name>Zn(2+)</name>
        <dbReference type="ChEBI" id="CHEBI:29105"/>
    </cofactor>
</comment>
<dbReference type="CDD" id="cd03894">
    <property type="entry name" value="M20_ArgE"/>
    <property type="match status" value="1"/>
</dbReference>
<organism evidence="11 12">
    <name type="scientific">Jiella avicenniae</name>
    <dbReference type="NCBI Taxonomy" id="2907202"/>
    <lineage>
        <taxon>Bacteria</taxon>
        <taxon>Pseudomonadati</taxon>
        <taxon>Pseudomonadota</taxon>
        <taxon>Alphaproteobacteria</taxon>
        <taxon>Hyphomicrobiales</taxon>
        <taxon>Aurantimonadaceae</taxon>
        <taxon>Jiella</taxon>
    </lineage>
</organism>
<reference evidence="11" key="1">
    <citation type="submission" date="2022-01" db="EMBL/GenBank/DDBJ databases">
        <title>Jiella avicenniae sp. nov., a novel endophytic bacterium isolated from bark of Avicennia marina.</title>
        <authorList>
            <person name="Tuo L."/>
        </authorList>
    </citation>
    <scope>NUCLEOTIDE SEQUENCE</scope>
    <source>
        <strain evidence="11">CBK1P-4</strain>
    </source>
</reference>
<dbReference type="Proteomes" id="UP001139035">
    <property type="component" value="Unassembled WGS sequence"/>
</dbReference>
<dbReference type="PROSITE" id="PS00759">
    <property type="entry name" value="ARGE_DAPE_CPG2_2"/>
    <property type="match status" value="1"/>
</dbReference>
<feature type="domain" description="Peptidase M20 dimerisation" evidence="10">
    <location>
        <begin position="170"/>
        <end position="271"/>
    </location>
</feature>
<keyword evidence="6" id="KW-0479">Metal-binding</keyword>
<comment type="similarity">
    <text evidence="2">Belongs to the peptidase M20A family. ArgE subfamily.</text>
</comment>
<gene>
    <name evidence="11" type="primary">argE</name>
    <name evidence="11" type="ORF">LZD57_12705</name>
</gene>
<dbReference type="GO" id="GO:0046872">
    <property type="term" value="F:metal ion binding"/>
    <property type="evidence" value="ECO:0007669"/>
    <property type="project" value="UniProtKB-KW"/>
</dbReference>
<dbReference type="InterPro" id="IPR010169">
    <property type="entry name" value="AcOrn-deacetyl"/>
</dbReference>
<dbReference type="InterPro" id="IPR002933">
    <property type="entry name" value="Peptidase_M20"/>
</dbReference>
<evidence type="ECO:0000313" key="12">
    <source>
        <dbReference type="Proteomes" id="UP001139035"/>
    </source>
</evidence>
<keyword evidence="8" id="KW-0862">Zinc</keyword>
<evidence type="ECO:0000256" key="5">
    <source>
        <dbReference type="ARBA" id="ARBA00022605"/>
    </source>
</evidence>
<dbReference type="SUPFAM" id="SSF53187">
    <property type="entry name" value="Zn-dependent exopeptidases"/>
    <property type="match status" value="1"/>
</dbReference>
<keyword evidence="4" id="KW-0055">Arginine biosynthesis</keyword>
<dbReference type="InterPro" id="IPR011650">
    <property type="entry name" value="Peptidase_M20_dimer"/>
</dbReference>
<keyword evidence="7 11" id="KW-0378">Hydrolase</keyword>
<evidence type="ECO:0000256" key="1">
    <source>
        <dbReference type="ARBA" id="ARBA00001947"/>
    </source>
</evidence>
<dbReference type="GO" id="GO:0006526">
    <property type="term" value="P:L-arginine biosynthetic process"/>
    <property type="evidence" value="ECO:0007669"/>
    <property type="project" value="UniProtKB-KW"/>
</dbReference>
<name>A0A9X1P1L9_9HYPH</name>
<evidence type="ECO:0000256" key="9">
    <source>
        <dbReference type="ARBA" id="ARBA00023285"/>
    </source>
</evidence>
<keyword evidence="5" id="KW-0028">Amino-acid biosynthesis</keyword>
<proteinExistence type="inferred from homology"/>
<evidence type="ECO:0000259" key="10">
    <source>
        <dbReference type="Pfam" id="PF07687"/>
    </source>
</evidence>
<sequence>MNPQSMLSSLVAFRSVVGTHNGALIDYVRDFLAMHGVASVVIGGPEGDRFNLFATIGPAGVPGYILSGHVDVVPANEPAWTGNPFRLREVEGRLVGRGAVDMKGFVAAVLSVVPDLVAMDLARPIHIALSYDEEAGCRGVPHLIEKLPTLCAPPLGCIVGEPSGLVPVLRHKGKAALRILAEGRSGHSSRPDLGTNAIHVILPALTAMAEAAEAQRLSGPRDPHFAPPYSTIQIGRITGGEALNVIPERAGAEIEARAIAGVDPLALLEPALKIVAANDCLSAEIIASYPGLALGEDHPLAALAGELSGHPPLAAVSYGTEAGLFQAAGIPSVVCGPGDIARAHKPEEYITVAELQAASKMVLRLGRRLSGATAQGAAAQ</sequence>
<dbReference type="EC" id="3.5.1.16" evidence="11"/>
<evidence type="ECO:0000313" key="11">
    <source>
        <dbReference type="EMBL" id="MCE7028853.1"/>
    </source>
</evidence>
<dbReference type="AlphaFoldDB" id="A0A9X1P1L9"/>
<evidence type="ECO:0000256" key="4">
    <source>
        <dbReference type="ARBA" id="ARBA00022571"/>
    </source>
</evidence>
<dbReference type="RefSeq" id="WP_233719854.1">
    <property type="nucleotide sequence ID" value="NZ_JAJUWU010000011.1"/>
</dbReference>
<keyword evidence="12" id="KW-1185">Reference proteome</keyword>
<evidence type="ECO:0000256" key="8">
    <source>
        <dbReference type="ARBA" id="ARBA00022833"/>
    </source>
</evidence>
<keyword evidence="3" id="KW-0963">Cytoplasm</keyword>
<evidence type="ECO:0000256" key="7">
    <source>
        <dbReference type="ARBA" id="ARBA00022801"/>
    </source>
</evidence>
<dbReference type="NCBIfam" id="TIGR01892">
    <property type="entry name" value="AcOrn-deacetyl"/>
    <property type="match status" value="1"/>
</dbReference>
<dbReference type="Pfam" id="PF07687">
    <property type="entry name" value="M20_dimer"/>
    <property type="match status" value="1"/>
</dbReference>
<evidence type="ECO:0000256" key="2">
    <source>
        <dbReference type="ARBA" id="ARBA00005691"/>
    </source>
</evidence>
<evidence type="ECO:0000256" key="3">
    <source>
        <dbReference type="ARBA" id="ARBA00022490"/>
    </source>
</evidence>
<dbReference type="GO" id="GO:0008777">
    <property type="term" value="F:acetylornithine deacetylase activity"/>
    <property type="evidence" value="ECO:0007669"/>
    <property type="project" value="UniProtKB-EC"/>
</dbReference>
<evidence type="ECO:0000256" key="6">
    <source>
        <dbReference type="ARBA" id="ARBA00022723"/>
    </source>
</evidence>
<dbReference type="NCBIfam" id="NF005710">
    <property type="entry name" value="PRK07522.1"/>
    <property type="match status" value="1"/>
</dbReference>
<protein>
    <submittedName>
        <fullName evidence="11">Acetylornithine deacetylase</fullName>
        <ecNumber evidence="11">3.5.1.16</ecNumber>
    </submittedName>
</protein>
<dbReference type="Pfam" id="PF01546">
    <property type="entry name" value="Peptidase_M20"/>
    <property type="match status" value="1"/>
</dbReference>
<dbReference type="Gene3D" id="3.30.70.360">
    <property type="match status" value="1"/>
</dbReference>
<keyword evidence="9" id="KW-0170">Cobalt</keyword>